<comment type="caution">
    <text evidence="2">The sequence shown here is derived from an EMBL/GenBank/DDBJ whole genome shotgun (WGS) entry which is preliminary data.</text>
</comment>
<dbReference type="Proteomes" id="UP000635606">
    <property type="component" value="Unassembled WGS sequence"/>
</dbReference>
<gene>
    <name evidence="2" type="ORF">Voc01_059740</name>
</gene>
<organism evidence="2 3">
    <name type="scientific">Virgisporangium ochraceum</name>
    <dbReference type="NCBI Taxonomy" id="65505"/>
    <lineage>
        <taxon>Bacteria</taxon>
        <taxon>Bacillati</taxon>
        <taxon>Actinomycetota</taxon>
        <taxon>Actinomycetes</taxon>
        <taxon>Micromonosporales</taxon>
        <taxon>Micromonosporaceae</taxon>
        <taxon>Virgisporangium</taxon>
    </lineage>
</organism>
<keyword evidence="3" id="KW-1185">Reference proteome</keyword>
<evidence type="ECO:0000313" key="3">
    <source>
        <dbReference type="Proteomes" id="UP000635606"/>
    </source>
</evidence>
<evidence type="ECO:0008006" key="4">
    <source>
        <dbReference type="Google" id="ProtNLM"/>
    </source>
</evidence>
<keyword evidence="1" id="KW-0812">Transmembrane</keyword>
<protein>
    <recommendedName>
        <fullName evidence="4">DUF3307 domain-containing protein</fullName>
    </recommendedName>
</protein>
<keyword evidence="1" id="KW-1133">Transmembrane helix</keyword>
<dbReference type="EMBL" id="BOPH01000084">
    <property type="protein sequence ID" value="GIJ71057.1"/>
    <property type="molecule type" value="Genomic_DNA"/>
</dbReference>
<reference evidence="2" key="1">
    <citation type="submission" date="2021-01" db="EMBL/GenBank/DDBJ databases">
        <title>Whole genome shotgun sequence of Virgisporangium ochraceum NBRC 16418.</title>
        <authorList>
            <person name="Komaki H."/>
            <person name="Tamura T."/>
        </authorList>
    </citation>
    <scope>NUCLEOTIDE SEQUENCE</scope>
    <source>
        <strain evidence="2">NBRC 16418</strain>
    </source>
</reference>
<feature type="transmembrane region" description="Helical" evidence="1">
    <location>
        <begin position="145"/>
        <end position="165"/>
    </location>
</feature>
<dbReference type="RefSeq" id="WP_203930943.1">
    <property type="nucleotide sequence ID" value="NZ_BOPH01000084.1"/>
</dbReference>
<proteinExistence type="predicted"/>
<dbReference type="AlphaFoldDB" id="A0A8J3ZVS5"/>
<accession>A0A8J3ZVS5</accession>
<keyword evidence="1" id="KW-0472">Membrane</keyword>
<sequence length="181" mass="18451">MSTAATAAITFAALYASHQVGDHVVQSDWAATTKAAPSAEELAAGVPPWTGWSACLRHVASYTGTQAVALGLVCFVAPLGIAGIGAALLVSSSTHAVIDRRWIVRRLIRAKRCHGWREGPYLIDQSLHMGALLVASVLAPTVGGVMGVLAVGGAAVALVAAALAAERRLGAWSRSAAPAHG</sequence>
<evidence type="ECO:0000313" key="2">
    <source>
        <dbReference type="EMBL" id="GIJ71057.1"/>
    </source>
</evidence>
<feature type="transmembrane region" description="Helical" evidence="1">
    <location>
        <begin position="67"/>
        <end position="98"/>
    </location>
</feature>
<name>A0A8J3ZVS5_9ACTN</name>
<evidence type="ECO:0000256" key="1">
    <source>
        <dbReference type="SAM" id="Phobius"/>
    </source>
</evidence>